<organism evidence="2 3">
    <name type="scientific">Pythium oligandrum</name>
    <name type="common">Mycoparasitic fungus</name>
    <dbReference type="NCBI Taxonomy" id="41045"/>
    <lineage>
        <taxon>Eukaryota</taxon>
        <taxon>Sar</taxon>
        <taxon>Stramenopiles</taxon>
        <taxon>Oomycota</taxon>
        <taxon>Peronosporomycetes</taxon>
        <taxon>Pythiales</taxon>
        <taxon>Pythiaceae</taxon>
        <taxon>Pythium</taxon>
    </lineage>
</organism>
<dbReference type="Pfam" id="PF13417">
    <property type="entry name" value="GST_N_3"/>
    <property type="match status" value="1"/>
</dbReference>
<protein>
    <recommendedName>
        <fullName evidence="1">GST N-terminal domain-containing protein</fullName>
    </recommendedName>
</protein>
<dbReference type="GO" id="GO:0005829">
    <property type="term" value="C:cytosol"/>
    <property type="evidence" value="ECO:0007669"/>
    <property type="project" value="InterPro"/>
</dbReference>
<gene>
    <name evidence="2" type="ORF">Poli38472_004717</name>
</gene>
<dbReference type="OrthoDB" id="1738954at2759"/>
<dbReference type="InterPro" id="IPR011767">
    <property type="entry name" value="GLR_AS"/>
</dbReference>
<proteinExistence type="predicted"/>
<dbReference type="Proteomes" id="UP000794436">
    <property type="component" value="Unassembled WGS sequence"/>
</dbReference>
<comment type="caution">
    <text evidence="2">The sequence shown here is derived from an EMBL/GenBank/DDBJ whole genome shotgun (WGS) entry which is preliminary data.</text>
</comment>
<name>A0A8K1CBJ9_PYTOL</name>
<dbReference type="InterPro" id="IPR004045">
    <property type="entry name" value="Glutathione_S-Trfase_N"/>
</dbReference>
<dbReference type="PANTHER" id="PTHR43968">
    <property type="match status" value="1"/>
</dbReference>
<dbReference type="InterPro" id="IPR007494">
    <property type="entry name" value="Glutaredoxin2_C"/>
</dbReference>
<dbReference type="EMBL" id="SPLM01000109">
    <property type="protein sequence ID" value="TMW59648.1"/>
    <property type="molecule type" value="Genomic_DNA"/>
</dbReference>
<dbReference type="PANTHER" id="PTHR43968:SF6">
    <property type="entry name" value="GLUTATHIONE S-TRANSFERASE OMEGA"/>
    <property type="match status" value="1"/>
</dbReference>
<dbReference type="SUPFAM" id="SSF52833">
    <property type="entry name" value="Thioredoxin-like"/>
    <property type="match status" value="1"/>
</dbReference>
<keyword evidence="3" id="KW-1185">Reference proteome</keyword>
<dbReference type="NCBIfam" id="NF007702">
    <property type="entry name" value="PRK10387.1"/>
    <property type="match status" value="1"/>
</dbReference>
<dbReference type="InterPro" id="IPR050983">
    <property type="entry name" value="GST_Omega/HSP26"/>
</dbReference>
<feature type="domain" description="GST N-terminal" evidence="1">
    <location>
        <begin position="43"/>
        <end position="121"/>
    </location>
</feature>
<dbReference type="PROSITE" id="PS50404">
    <property type="entry name" value="GST_NTER"/>
    <property type="match status" value="1"/>
</dbReference>
<dbReference type="Gene3D" id="3.40.30.10">
    <property type="entry name" value="Glutaredoxin"/>
    <property type="match status" value="1"/>
</dbReference>
<sequence>MGDFFCLEWDRESTDRQRALTPPFPVNRSSFPPPPSLTMAELPPIKLYVYEHCPFCARVRVLLGLKEIDHELVYLMNHDEPTPIGLVGSKQVPILVADGGKPMAESMDIVRFLDANYGGPVLLKESADREDLKQWIKDVSEAAMQLQMPRFHKTPFAEFARRPSRDYYRVKKEKVMHTTFEEALARTPELLEKANDLLLSLVDMFKGDYTVNEEISYDDIDLVTRLRAFTIVKGIQWPPKLRAYVDYYSEKADLALFDLMAQ</sequence>
<evidence type="ECO:0000313" key="3">
    <source>
        <dbReference type="Proteomes" id="UP000794436"/>
    </source>
</evidence>
<dbReference type="InterPro" id="IPR036282">
    <property type="entry name" value="Glutathione-S-Trfase_C_sf"/>
</dbReference>
<dbReference type="InterPro" id="IPR036249">
    <property type="entry name" value="Thioredoxin-like_sf"/>
</dbReference>
<dbReference type="InterPro" id="IPR011901">
    <property type="entry name" value="Grx2"/>
</dbReference>
<accession>A0A8K1CBJ9</accession>
<dbReference type="Gene3D" id="1.20.1050.10">
    <property type="match status" value="1"/>
</dbReference>
<evidence type="ECO:0000259" key="1">
    <source>
        <dbReference type="PROSITE" id="PS50404"/>
    </source>
</evidence>
<dbReference type="AlphaFoldDB" id="A0A8K1CBJ9"/>
<dbReference type="NCBIfam" id="TIGR02182">
    <property type="entry name" value="GRXB"/>
    <property type="match status" value="1"/>
</dbReference>
<dbReference type="SUPFAM" id="SSF47616">
    <property type="entry name" value="GST C-terminal domain-like"/>
    <property type="match status" value="1"/>
</dbReference>
<evidence type="ECO:0000313" key="2">
    <source>
        <dbReference type="EMBL" id="TMW59648.1"/>
    </source>
</evidence>
<dbReference type="PROSITE" id="PS00195">
    <property type="entry name" value="GLUTAREDOXIN_1"/>
    <property type="match status" value="1"/>
</dbReference>
<dbReference type="Pfam" id="PF04399">
    <property type="entry name" value="Glutaredoxin2_C"/>
    <property type="match status" value="1"/>
</dbReference>
<reference evidence="2" key="1">
    <citation type="submission" date="2019-03" db="EMBL/GenBank/DDBJ databases">
        <title>Long read genome sequence of the mycoparasitic Pythium oligandrum ATCC 38472 isolated from sugarbeet rhizosphere.</title>
        <authorList>
            <person name="Gaulin E."/>
        </authorList>
    </citation>
    <scope>NUCLEOTIDE SEQUENCE</scope>
    <source>
        <strain evidence="2">ATCC 38472_TT</strain>
    </source>
</reference>